<protein>
    <submittedName>
        <fullName evidence="2">Lipoprotein with Yx(FWY)xxD motif</fullName>
    </submittedName>
</protein>
<evidence type="ECO:0000256" key="1">
    <source>
        <dbReference type="SAM" id="SignalP"/>
    </source>
</evidence>
<comment type="caution">
    <text evidence="2">The sequence shown here is derived from an EMBL/GenBank/DDBJ whole genome shotgun (WGS) entry which is preliminary data.</text>
</comment>
<accession>A0ABU1V265</accession>
<dbReference type="EMBL" id="JAVDVX010000006">
    <property type="protein sequence ID" value="MDR7091408.1"/>
    <property type="molecule type" value="Genomic_DNA"/>
</dbReference>
<feature type="signal peptide" evidence="1">
    <location>
        <begin position="1"/>
        <end position="19"/>
    </location>
</feature>
<dbReference type="PANTHER" id="PTHR39335">
    <property type="entry name" value="BLL4220 PROTEIN"/>
    <property type="match status" value="1"/>
</dbReference>
<gene>
    <name evidence="2" type="ORF">J2X05_003443</name>
</gene>
<keyword evidence="3" id="KW-1185">Reference proteome</keyword>
<dbReference type="Pfam" id="PF03640">
    <property type="entry name" value="Lipoprotein_15"/>
    <property type="match status" value="6"/>
</dbReference>
<evidence type="ECO:0000313" key="2">
    <source>
        <dbReference type="EMBL" id="MDR7091408.1"/>
    </source>
</evidence>
<dbReference type="PROSITE" id="PS51257">
    <property type="entry name" value="PROKAR_LIPOPROTEIN"/>
    <property type="match status" value="1"/>
</dbReference>
<dbReference type="RefSeq" id="WP_310074680.1">
    <property type="nucleotide sequence ID" value="NZ_JAVDVX010000006.1"/>
</dbReference>
<keyword evidence="1" id="KW-0732">Signal</keyword>
<reference evidence="2 3" key="1">
    <citation type="submission" date="2023-07" db="EMBL/GenBank/DDBJ databases">
        <title>Sorghum-associated microbial communities from plants grown in Nebraska, USA.</title>
        <authorList>
            <person name="Schachtman D."/>
        </authorList>
    </citation>
    <scope>NUCLEOTIDE SEQUENCE [LARGE SCALE GENOMIC DNA]</scope>
    <source>
        <strain evidence="2 3">BE190</strain>
    </source>
</reference>
<keyword evidence="2" id="KW-0449">Lipoprotein</keyword>
<dbReference type="Proteomes" id="UP001253595">
    <property type="component" value="Unassembled WGS sequence"/>
</dbReference>
<dbReference type="PANTHER" id="PTHR39335:SF1">
    <property type="entry name" value="BLL4220 PROTEIN"/>
    <property type="match status" value="1"/>
</dbReference>
<name>A0ABU1V265_9GAMM</name>
<sequence>MNPFINKSCRTLIFTFACAGLLTACGGGGGGGKGYSPTPSSTGYSSVAPSSMAASSIAPSSTSASSVAPSSTPASSTPASSSLASSSVAPALVPPVVLVDSQINAADGDYFVASGDVLVGMPEGGGNTSFTGQLLNRTGFALYTFANDTAGVSNCSGNCLVNWPPLLANPGDQASAPYSIITRSMGTAGTALQWAYHGKPLYFFKNDTVAGQTAGKAIANWLLARPMPTQIVANATLGSHLAAAGSVKLAMPVNGAEQTSTAERNGFTLYTFDNDTAGVSNCSGTCLTNWPALIAHAGAVATAPYSLVQRASGEMQWALNGMPLYFFAGDTQAGQTNGEAIGNNWFVARTPAVAVNNHPTKNRLLVAHGNILNAAGTADNSRLDFTLYTFDDDTPGVTTCFGGCLAAWPALYAPADAQAFGDFSVITRDATTKQWAYKGLPLYFYVGDSKPGDVAGEYTDWTIARP</sequence>
<evidence type="ECO:0000313" key="3">
    <source>
        <dbReference type="Proteomes" id="UP001253595"/>
    </source>
</evidence>
<proteinExistence type="predicted"/>
<organism evidence="2 3">
    <name type="scientific">Cellvibrio fibrivorans</name>
    <dbReference type="NCBI Taxonomy" id="126350"/>
    <lineage>
        <taxon>Bacteria</taxon>
        <taxon>Pseudomonadati</taxon>
        <taxon>Pseudomonadota</taxon>
        <taxon>Gammaproteobacteria</taxon>
        <taxon>Cellvibrionales</taxon>
        <taxon>Cellvibrionaceae</taxon>
        <taxon>Cellvibrio</taxon>
    </lineage>
</organism>
<dbReference type="InterPro" id="IPR005297">
    <property type="entry name" value="Lipoprotein_repeat"/>
</dbReference>
<feature type="chain" id="PRO_5045252787" evidence="1">
    <location>
        <begin position="20"/>
        <end position="466"/>
    </location>
</feature>